<evidence type="ECO:0000256" key="1">
    <source>
        <dbReference type="ARBA" id="ARBA00023015"/>
    </source>
</evidence>
<dbReference type="Proteomes" id="UP000005632">
    <property type="component" value="Chromosome"/>
</dbReference>
<proteinExistence type="predicted"/>
<dbReference type="InterPro" id="IPR037923">
    <property type="entry name" value="HTH-like"/>
</dbReference>
<dbReference type="InterPro" id="IPR009057">
    <property type="entry name" value="Homeodomain-like_sf"/>
</dbReference>
<dbReference type="InterPro" id="IPR014710">
    <property type="entry name" value="RmlC-like_jellyroll"/>
</dbReference>
<evidence type="ECO:0000256" key="2">
    <source>
        <dbReference type="ARBA" id="ARBA00023125"/>
    </source>
</evidence>
<dbReference type="KEGG" id="sgp:SpiGrapes_0284"/>
<dbReference type="OrthoDB" id="9778008at2"/>
<dbReference type="SMART" id="SM00342">
    <property type="entry name" value="HTH_ARAC"/>
    <property type="match status" value="1"/>
</dbReference>
<keyword evidence="6" id="KW-1185">Reference proteome</keyword>
<dbReference type="EMBL" id="CP003155">
    <property type="protein sequence ID" value="AEV28144.1"/>
    <property type="molecule type" value="Genomic_DNA"/>
</dbReference>
<keyword evidence="3" id="KW-0804">Transcription</keyword>
<keyword evidence="2 5" id="KW-0238">DNA-binding</keyword>
<dbReference type="Gene3D" id="2.60.120.10">
    <property type="entry name" value="Jelly Rolls"/>
    <property type="match status" value="1"/>
</dbReference>
<evidence type="ECO:0000256" key="3">
    <source>
        <dbReference type="ARBA" id="ARBA00023163"/>
    </source>
</evidence>
<dbReference type="STRING" id="158190.SpiGrapes_0284"/>
<protein>
    <submittedName>
        <fullName evidence="5">DNA-binding domain-containing protein, AraC-type</fullName>
    </submittedName>
</protein>
<evidence type="ECO:0000259" key="4">
    <source>
        <dbReference type="PROSITE" id="PS01124"/>
    </source>
</evidence>
<accession>G8QUW8</accession>
<sequence length="273" mass="31860">MNTDIDSTITMQRKSGINLDAIQKHYHNVGEIIFVYEGSLTMNINERDVSLQASQLVIISSFASHILLHASNECKRYILRFPLDFLLESVKDPGLARIFTCYSTVDIPTFRITKKMYPTIIQLFTLFEKELKEKDDYYKERCGVLLCALLITLYREDNTFFSVQRTPLETKMLEIQFYLTSQYAKDISLDFLAEKFCISKYYMARCFSKFSGVSIKQYLTTIRINQAKQLLCNTADPINLISEKTGFYDSNHFIKMFRKQENQTPLQFRKSSS</sequence>
<dbReference type="AlphaFoldDB" id="G8QUW8"/>
<dbReference type="PANTHER" id="PTHR43280">
    <property type="entry name" value="ARAC-FAMILY TRANSCRIPTIONAL REGULATOR"/>
    <property type="match status" value="1"/>
</dbReference>
<dbReference type="InterPro" id="IPR018060">
    <property type="entry name" value="HTH_AraC"/>
</dbReference>
<feature type="domain" description="HTH araC/xylS-type" evidence="4">
    <location>
        <begin position="173"/>
        <end position="271"/>
    </location>
</feature>
<dbReference type="RefSeq" id="WP_014268993.1">
    <property type="nucleotide sequence ID" value="NC_016633.1"/>
</dbReference>
<dbReference type="Gene3D" id="1.10.10.60">
    <property type="entry name" value="Homeodomain-like"/>
    <property type="match status" value="2"/>
</dbReference>
<gene>
    <name evidence="5" type="ordered locus">SpiGrapes_0284</name>
</gene>
<reference evidence="5 6" key="1">
    <citation type="submission" date="2011-11" db="EMBL/GenBank/DDBJ databases">
        <title>Complete sequence of Spirochaeta sp. grapes.</title>
        <authorList>
            <consortium name="US DOE Joint Genome Institute"/>
            <person name="Lucas S."/>
            <person name="Han J."/>
            <person name="Lapidus A."/>
            <person name="Cheng J.-F."/>
            <person name="Goodwin L."/>
            <person name="Pitluck S."/>
            <person name="Peters L."/>
            <person name="Ovchinnikova G."/>
            <person name="Munk A.C."/>
            <person name="Detter J.C."/>
            <person name="Han C."/>
            <person name="Tapia R."/>
            <person name="Land M."/>
            <person name="Hauser L."/>
            <person name="Kyrpides N."/>
            <person name="Ivanova N."/>
            <person name="Pagani I."/>
            <person name="Ritalahtilisa K."/>
            <person name="Loeffler F."/>
            <person name="Woyke T."/>
        </authorList>
    </citation>
    <scope>NUCLEOTIDE SEQUENCE [LARGE SCALE GENOMIC DNA]</scope>
    <source>
        <strain evidence="6">ATCC BAA-1885 / DSM 22778 / Grapes</strain>
    </source>
</reference>
<dbReference type="Pfam" id="PF12833">
    <property type="entry name" value="HTH_18"/>
    <property type="match status" value="1"/>
</dbReference>
<dbReference type="SUPFAM" id="SSF46689">
    <property type="entry name" value="Homeodomain-like"/>
    <property type="match status" value="2"/>
</dbReference>
<evidence type="ECO:0000313" key="6">
    <source>
        <dbReference type="Proteomes" id="UP000005632"/>
    </source>
</evidence>
<dbReference type="SUPFAM" id="SSF51215">
    <property type="entry name" value="Regulatory protein AraC"/>
    <property type="match status" value="1"/>
</dbReference>
<dbReference type="eggNOG" id="COG2207">
    <property type="taxonomic scope" value="Bacteria"/>
</dbReference>
<dbReference type="PANTHER" id="PTHR43280:SF17">
    <property type="entry name" value="ARAC-TYPE DNA-BINDING DOMAIN-CONTAINING PROTEIN"/>
    <property type="match status" value="1"/>
</dbReference>
<name>G8QUW8_SPHPG</name>
<organism evidence="5 6">
    <name type="scientific">Sphaerochaeta pleomorpha (strain ATCC BAA-1885 / DSM 22778 / Grapes)</name>
    <dbReference type="NCBI Taxonomy" id="158190"/>
    <lineage>
        <taxon>Bacteria</taxon>
        <taxon>Pseudomonadati</taxon>
        <taxon>Spirochaetota</taxon>
        <taxon>Spirochaetia</taxon>
        <taxon>Spirochaetales</taxon>
        <taxon>Sphaerochaetaceae</taxon>
        <taxon>Sphaerochaeta</taxon>
    </lineage>
</organism>
<dbReference type="HOGENOM" id="CLU_000445_88_5_12"/>
<dbReference type="PROSITE" id="PS01124">
    <property type="entry name" value="HTH_ARAC_FAMILY_2"/>
    <property type="match status" value="1"/>
</dbReference>
<dbReference type="GO" id="GO:0003700">
    <property type="term" value="F:DNA-binding transcription factor activity"/>
    <property type="evidence" value="ECO:0007669"/>
    <property type="project" value="InterPro"/>
</dbReference>
<keyword evidence="1" id="KW-0805">Transcription regulation</keyword>
<evidence type="ECO:0000313" key="5">
    <source>
        <dbReference type="EMBL" id="AEV28144.1"/>
    </source>
</evidence>
<dbReference type="GO" id="GO:0043565">
    <property type="term" value="F:sequence-specific DNA binding"/>
    <property type="evidence" value="ECO:0007669"/>
    <property type="project" value="InterPro"/>
</dbReference>